<feature type="transmembrane region" description="Helical" evidence="7">
    <location>
        <begin position="98"/>
        <end position="117"/>
    </location>
</feature>
<feature type="transmembrane region" description="Helical" evidence="7">
    <location>
        <begin position="27"/>
        <end position="52"/>
    </location>
</feature>
<dbReference type="RefSeq" id="XP_018140831.1">
    <property type="nucleotide sequence ID" value="XM_018287715.1"/>
</dbReference>
<feature type="transmembrane region" description="Helical" evidence="7">
    <location>
        <begin position="159"/>
        <end position="180"/>
    </location>
</feature>
<feature type="transmembrane region" description="Helical" evidence="7">
    <location>
        <begin position="417"/>
        <end position="436"/>
    </location>
</feature>
<evidence type="ECO:0000313" key="9">
    <source>
        <dbReference type="EMBL" id="OAQ63251.1"/>
    </source>
</evidence>
<feature type="domain" description="Major facilitator superfamily (MFS) profile" evidence="8">
    <location>
        <begin position="26"/>
        <end position="540"/>
    </location>
</feature>
<reference evidence="9 10" key="1">
    <citation type="journal article" date="2016" name="PLoS Pathog.">
        <title>Biosynthesis of antibiotic leucinostatins in bio-control fungus Purpureocillium lilacinum and their inhibition on phytophthora revealed by genome mining.</title>
        <authorList>
            <person name="Wang G."/>
            <person name="Liu Z."/>
            <person name="Lin R."/>
            <person name="Li E."/>
            <person name="Mao Z."/>
            <person name="Ling J."/>
            <person name="Yang Y."/>
            <person name="Yin W.B."/>
            <person name="Xie B."/>
        </authorList>
    </citation>
    <scope>NUCLEOTIDE SEQUENCE [LARGE SCALE GENOMIC DNA]</scope>
    <source>
        <strain evidence="9">170</strain>
    </source>
</reference>
<feature type="region of interest" description="Disordered" evidence="6">
    <location>
        <begin position="278"/>
        <end position="307"/>
    </location>
</feature>
<gene>
    <name evidence="9" type="ORF">VFPPC_09125</name>
</gene>
<dbReference type="KEGG" id="pchm:VFPPC_09125"/>
<keyword evidence="10" id="KW-1185">Reference proteome</keyword>
<sequence length="566" mass="61606">MKRQRATAATRGSNNGKATPPFPTKQMFVLACCRICEPIAFMSIFPYIYYMIQDFHITDDASKISVYAGMVTSAFTLAEFATGVLWGRLSDKIGRKPVLLFGLLGTALSVLVFGFAPSLPVALFARALGGLLNGNIGVLQTTVAELVTVKEQQPRAYTIMPMVWCIGSIIGPMIGGALARPCISYPDLFPPGTIWDRYPYLLPNLFSAATVFIGVIIGFLFLEETHTAKKQQRDAGRELGDRLVDLVGKVPICRGLGRSAEKASLLANDGLTGYNSTIGSPGLTESDEPLPLYQSRESSPNLAPRSDIDPKLCSGRGHSEVDKTAVVIFTKPVIMNIMSYGILAFHTMTFDQLFPVFLSTERPQNGPTIELPFKFVDGFGLDTKTIGVIMSIQGLYSLLSNYMIVPPITTRLGSLRLFRLLAFSYFALYLVTPYLVLLPHGLRMPAIYMLVIWKCTYATMAYPNNAILLANSAPTKEVLGTINGIAASTASLCRALGPTVSGFLYAAGLQTGYSGLAWWFSGLVTLVGAYLSSQISENEQQVMEQGDADSLLEERLLDDYDESDAV</sequence>
<evidence type="ECO:0000256" key="4">
    <source>
        <dbReference type="ARBA" id="ARBA00022989"/>
    </source>
</evidence>
<feature type="transmembrane region" description="Helical" evidence="7">
    <location>
        <begin position="200"/>
        <end position="222"/>
    </location>
</feature>
<feature type="transmembrane region" description="Helical" evidence="7">
    <location>
        <begin position="64"/>
        <end position="86"/>
    </location>
</feature>
<accession>A0A179FD89</accession>
<dbReference type="InterPro" id="IPR011701">
    <property type="entry name" value="MFS"/>
</dbReference>
<dbReference type="InterPro" id="IPR020846">
    <property type="entry name" value="MFS_dom"/>
</dbReference>
<dbReference type="GO" id="GO:0016020">
    <property type="term" value="C:membrane"/>
    <property type="evidence" value="ECO:0007669"/>
    <property type="project" value="UniProtKB-SubCell"/>
</dbReference>
<dbReference type="Proteomes" id="UP000078397">
    <property type="component" value="Unassembled WGS sequence"/>
</dbReference>
<dbReference type="Pfam" id="PF07690">
    <property type="entry name" value="MFS_1"/>
    <property type="match status" value="1"/>
</dbReference>
<comment type="caution">
    <text evidence="9">The sequence shown here is derived from an EMBL/GenBank/DDBJ whole genome shotgun (WGS) entry which is preliminary data.</text>
</comment>
<evidence type="ECO:0000256" key="6">
    <source>
        <dbReference type="SAM" id="MobiDB-lite"/>
    </source>
</evidence>
<protein>
    <submittedName>
        <fullName evidence="9">MFS multidrug transporter</fullName>
    </submittedName>
</protein>
<evidence type="ECO:0000259" key="8">
    <source>
        <dbReference type="PROSITE" id="PS50850"/>
    </source>
</evidence>
<evidence type="ECO:0000256" key="5">
    <source>
        <dbReference type="ARBA" id="ARBA00023136"/>
    </source>
</evidence>
<dbReference type="OrthoDB" id="10262656at2759"/>
<feature type="transmembrane region" description="Helical" evidence="7">
    <location>
        <begin position="385"/>
        <end position="405"/>
    </location>
</feature>
<evidence type="ECO:0000256" key="3">
    <source>
        <dbReference type="ARBA" id="ARBA00022692"/>
    </source>
</evidence>
<dbReference type="CDD" id="cd17330">
    <property type="entry name" value="MFS_SLC46_TetA_like"/>
    <property type="match status" value="1"/>
</dbReference>
<feature type="transmembrane region" description="Helical" evidence="7">
    <location>
        <begin position="337"/>
        <end position="358"/>
    </location>
</feature>
<dbReference type="PANTHER" id="PTHR23504:SF15">
    <property type="entry name" value="MAJOR FACILITATOR SUPERFAMILY (MFS) PROFILE DOMAIN-CONTAINING PROTEIN"/>
    <property type="match status" value="1"/>
</dbReference>
<dbReference type="SUPFAM" id="SSF103473">
    <property type="entry name" value="MFS general substrate transporter"/>
    <property type="match status" value="1"/>
</dbReference>
<organism evidence="9 10">
    <name type="scientific">Pochonia chlamydosporia 170</name>
    <dbReference type="NCBI Taxonomy" id="1380566"/>
    <lineage>
        <taxon>Eukaryota</taxon>
        <taxon>Fungi</taxon>
        <taxon>Dikarya</taxon>
        <taxon>Ascomycota</taxon>
        <taxon>Pezizomycotina</taxon>
        <taxon>Sordariomycetes</taxon>
        <taxon>Hypocreomycetidae</taxon>
        <taxon>Hypocreales</taxon>
        <taxon>Clavicipitaceae</taxon>
        <taxon>Pochonia</taxon>
    </lineage>
</organism>
<dbReference type="PANTHER" id="PTHR23504">
    <property type="entry name" value="MAJOR FACILITATOR SUPERFAMILY DOMAIN-CONTAINING PROTEIN 10"/>
    <property type="match status" value="1"/>
</dbReference>
<dbReference type="GO" id="GO:0022857">
    <property type="term" value="F:transmembrane transporter activity"/>
    <property type="evidence" value="ECO:0007669"/>
    <property type="project" value="InterPro"/>
</dbReference>
<dbReference type="InterPro" id="IPR036259">
    <property type="entry name" value="MFS_trans_sf"/>
</dbReference>
<dbReference type="GeneID" id="28851709"/>
<feature type="transmembrane region" description="Helical" evidence="7">
    <location>
        <begin position="516"/>
        <end position="533"/>
    </location>
</feature>
<feature type="transmembrane region" description="Helical" evidence="7">
    <location>
        <begin position="123"/>
        <end position="147"/>
    </location>
</feature>
<dbReference type="AlphaFoldDB" id="A0A179FD89"/>
<evidence type="ECO:0000313" key="10">
    <source>
        <dbReference type="Proteomes" id="UP000078397"/>
    </source>
</evidence>
<dbReference type="EMBL" id="LSBJ02000006">
    <property type="protein sequence ID" value="OAQ63251.1"/>
    <property type="molecule type" value="Genomic_DNA"/>
</dbReference>
<evidence type="ECO:0000256" key="2">
    <source>
        <dbReference type="ARBA" id="ARBA00022448"/>
    </source>
</evidence>
<keyword evidence="2" id="KW-0813">Transport</keyword>
<dbReference type="Gene3D" id="1.20.1250.20">
    <property type="entry name" value="MFS general substrate transporter like domains"/>
    <property type="match status" value="1"/>
</dbReference>
<name>A0A179FD89_METCM</name>
<comment type="subcellular location">
    <subcellularLocation>
        <location evidence="1">Membrane</location>
        <topology evidence="1">Multi-pass membrane protein</topology>
    </subcellularLocation>
</comment>
<evidence type="ECO:0000256" key="1">
    <source>
        <dbReference type="ARBA" id="ARBA00004141"/>
    </source>
</evidence>
<keyword evidence="4 7" id="KW-1133">Transmembrane helix</keyword>
<dbReference type="PROSITE" id="PS50850">
    <property type="entry name" value="MFS"/>
    <property type="match status" value="1"/>
</dbReference>
<keyword evidence="5 7" id="KW-0472">Membrane</keyword>
<evidence type="ECO:0000256" key="7">
    <source>
        <dbReference type="SAM" id="Phobius"/>
    </source>
</evidence>
<keyword evidence="3 7" id="KW-0812">Transmembrane</keyword>
<proteinExistence type="predicted"/>